<evidence type="ECO:0000256" key="1">
    <source>
        <dbReference type="ARBA" id="ARBA00022737"/>
    </source>
</evidence>
<dbReference type="InterPro" id="IPR054471">
    <property type="entry name" value="GPIID_WHD"/>
</dbReference>
<name>A0AAD7EAM7_9AGAR</name>
<dbReference type="AlphaFoldDB" id="A0AAD7EAM7"/>
<dbReference type="InterPro" id="IPR056884">
    <property type="entry name" value="NPHP3-like_N"/>
</dbReference>
<gene>
    <name evidence="4" type="ORF">DFH08DRAFT_793327</name>
</gene>
<keyword evidence="1" id="KW-0677">Repeat</keyword>
<dbReference type="PANTHER" id="PTHR10039:SF15">
    <property type="entry name" value="NACHT DOMAIN-CONTAINING PROTEIN"/>
    <property type="match status" value="1"/>
</dbReference>
<dbReference type="PANTHER" id="PTHR10039">
    <property type="entry name" value="AMELOGENIN"/>
    <property type="match status" value="1"/>
</dbReference>
<dbReference type="SUPFAM" id="SSF52540">
    <property type="entry name" value="P-loop containing nucleoside triphosphate hydrolases"/>
    <property type="match status" value="1"/>
</dbReference>
<organism evidence="4 5">
    <name type="scientific">Mycena albidolilacea</name>
    <dbReference type="NCBI Taxonomy" id="1033008"/>
    <lineage>
        <taxon>Eukaryota</taxon>
        <taxon>Fungi</taxon>
        <taxon>Dikarya</taxon>
        <taxon>Basidiomycota</taxon>
        <taxon>Agaricomycotina</taxon>
        <taxon>Agaricomycetes</taxon>
        <taxon>Agaricomycetidae</taxon>
        <taxon>Agaricales</taxon>
        <taxon>Marasmiineae</taxon>
        <taxon>Mycenaceae</taxon>
        <taxon>Mycena</taxon>
    </lineage>
</organism>
<dbReference type="Pfam" id="PF24883">
    <property type="entry name" value="NPHP3_N"/>
    <property type="match status" value="1"/>
</dbReference>
<sequence>MPAVKRIQHLYSTVLDIFSSLFMADLVGLIASALQLVDSVAKTQNYIQDFRIVPHEQKELVLEIQNLDPLIRKLGERISDDEAHGSDTIIQNFTDPLRQLETMLERLAKKLDSDGIKKFSGRVTWPLWGKEDVNETLGAIERFKSSLTASLGMEILNSTQDISSSLFDVAREQGADHGYIVRSHHRSAQDQRAHHVDTMSALQNAAEDQRLGTAYLPKPARDTPANQEQHYNPAEHHQIIEWASPLNFFPRQADILSNWQPGTGEWLLQDGTFKRWEAGEIRALWCRGIPGAGKTVLASIVVNDLRENLANETTGVAVVYLDHKATEAHSPTNLLPAIWQQLALGKPVSSVVHALYNKHCEQSTRPSLQEIHSVLHDAVLDCSSVYIVVDALDEYPEEHRDTLLRYLWKLGSAAKLMLTSRPHIGIDHIVPNVEILDVRASEEDIHRYLEGQILKSSRLSRHVDEPSSGLREAIEDKIVKRSDGMFLLAKLHIDSLMTKQNTAAVKDALLRLPSDLDGTYNDIVDRINRQTDDDRDLAWRTLSWVLNVKKPLRPSQLREALAVYPSATQLDPDRLTDLDIILSVCAGLVAVDEVGNQVRVIHYTTQIYFQSPNVHASLFPHAQSEITLTCMAYMRLTFQAFSHRLKQPLLLFTYNGFLHYAVEYCLVHAHGEPETHIQQSILSFLENCSVWWRLWNWKHGGHQLAPDKLHIARAFNLEVICARIIEQNEAGRLLQEAIVQGATDDVL</sequence>
<dbReference type="EMBL" id="JARIHO010000094">
    <property type="protein sequence ID" value="KAJ7306145.1"/>
    <property type="molecule type" value="Genomic_DNA"/>
</dbReference>
<evidence type="ECO:0000259" key="3">
    <source>
        <dbReference type="Pfam" id="PF24883"/>
    </source>
</evidence>
<proteinExistence type="predicted"/>
<dbReference type="Pfam" id="PF22939">
    <property type="entry name" value="WHD_GPIID"/>
    <property type="match status" value="1"/>
</dbReference>
<comment type="caution">
    <text evidence="4">The sequence shown here is derived from an EMBL/GenBank/DDBJ whole genome shotgun (WGS) entry which is preliminary data.</text>
</comment>
<evidence type="ECO:0008006" key="6">
    <source>
        <dbReference type="Google" id="ProtNLM"/>
    </source>
</evidence>
<dbReference type="Gene3D" id="3.40.50.300">
    <property type="entry name" value="P-loop containing nucleotide triphosphate hydrolases"/>
    <property type="match status" value="1"/>
</dbReference>
<feature type="domain" description="Nephrocystin 3-like N-terminal" evidence="3">
    <location>
        <begin position="262"/>
        <end position="421"/>
    </location>
</feature>
<evidence type="ECO:0000313" key="5">
    <source>
        <dbReference type="Proteomes" id="UP001218218"/>
    </source>
</evidence>
<dbReference type="Proteomes" id="UP001218218">
    <property type="component" value="Unassembled WGS sequence"/>
</dbReference>
<feature type="domain" description="GPI inositol-deacylase winged helix" evidence="2">
    <location>
        <begin position="534"/>
        <end position="612"/>
    </location>
</feature>
<dbReference type="InterPro" id="IPR027417">
    <property type="entry name" value="P-loop_NTPase"/>
</dbReference>
<reference evidence="4" key="1">
    <citation type="submission" date="2023-03" db="EMBL/GenBank/DDBJ databases">
        <title>Massive genome expansion in bonnet fungi (Mycena s.s.) driven by repeated elements and novel gene families across ecological guilds.</title>
        <authorList>
            <consortium name="Lawrence Berkeley National Laboratory"/>
            <person name="Harder C.B."/>
            <person name="Miyauchi S."/>
            <person name="Viragh M."/>
            <person name="Kuo A."/>
            <person name="Thoen E."/>
            <person name="Andreopoulos B."/>
            <person name="Lu D."/>
            <person name="Skrede I."/>
            <person name="Drula E."/>
            <person name="Henrissat B."/>
            <person name="Morin E."/>
            <person name="Kohler A."/>
            <person name="Barry K."/>
            <person name="LaButti K."/>
            <person name="Morin E."/>
            <person name="Salamov A."/>
            <person name="Lipzen A."/>
            <person name="Mereny Z."/>
            <person name="Hegedus B."/>
            <person name="Baldrian P."/>
            <person name="Stursova M."/>
            <person name="Weitz H."/>
            <person name="Taylor A."/>
            <person name="Grigoriev I.V."/>
            <person name="Nagy L.G."/>
            <person name="Martin F."/>
            <person name="Kauserud H."/>
        </authorList>
    </citation>
    <scope>NUCLEOTIDE SEQUENCE</scope>
    <source>
        <strain evidence="4">CBHHK002</strain>
    </source>
</reference>
<evidence type="ECO:0000313" key="4">
    <source>
        <dbReference type="EMBL" id="KAJ7306145.1"/>
    </source>
</evidence>
<evidence type="ECO:0000259" key="2">
    <source>
        <dbReference type="Pfam" id="PF22939"/>
    </source>
</evidence>
<protein>
    <recommendedName>
        <fullName evidence="6">NACHT domain-containing protein</fullName>
    </recommendedName>
</protein>
<keyword evidence="5" id="KW-1185">Reference proteome</keyword>
<accession>A0AAD7EAM7</accession>